<dbReference type="InterPro" id="IPR042099">
    <property type="entry name" value="ANL_N_sf"/>
</dbReference>
<evidence type="ECO:0000259" key="8">
    <source>
        <dbReference type="Pfam" id="PF16177"/>
    </source>
</evidence>
<comment type="similarity">
    <text evidence="1">Belongs to the ATP-dependent AMP-binding enzyme family.</text>
</comment>
<dbReference type="Gene3D" id="3.30.300.30">
    <property type="match status" value="1"/>
</dbReference>
<dbReference type="NCBIfam" id="TIGR01217">
    <property type="entry name" value="ac_ac_CoA_syn"/>
    <property type="match status" value="1"/>
</dbReference>
<sequence>MSASRKAAKRPRVAAGGAGDGDASMEGPVAADRPVMWTPSAELKRTCRMAGFSRFVSDRTGLAFADYDALWRWSVDNIEAFWEAVWEFCGVESSEPYTSVLEGPGGVEGNTWFPGARLNFAQNLLRFRDDSVAYTSLSDASRAPVTVTYAELYDEVARLQRALKAAGVKRGDRVGGVIPNIPQAGAAMLAAVSLGAVWSSCSPDFGLGGVMDRFGQIEPKVVFIADGYYFKGKLVDSVDKFKELPAKIPSLQRVVVVNFTTPAHMERDLSIMPKAVHYHDFLAPPAASGTEEIEFEQVPFDHPVYIMYSSGTTGLPKCIVQGAGVLLNHLKELKLHCDVGRGDRLFYFSTCGWMMWNWLTSGLALGANLILFDGNPLYPTPGTLFKMAQDLRITHFGCSAKYLHVVAKSGVSPRRDFDLSALRTIMSTGSPSTRNTFKFVYEHIKPTVQFASISGGTDLNGCFALGCPLLPVRMEELQCRGLGMKVAVYDSETGKPCVGKTGELVCEAPFPSQPLFFWGDDADGSKYHKAYFADIPGVWRHGDFAELSEHGGMVIYGRSDATLNPGGVRIGTSELYRVTTALPFVADAIVVGQPWNDDTRVVMFVKMAEGETLTEKHKAAIRKVVRAEVSPRHVPAKIVQCPDIPYTLSGKKVELAVRDLLQGRDVPQKDALSNPESLKFFTNVPELAED</sequence>
<dbReference type="SUPFAM" id="SSF56801">
    <property type="entry name" value="Acetyl-CoA synthetase-like"/>
    <property type="match status" value="1"/>
</dbReference>
<accession>A0A7S1CML6</accession>
<dbReference type="GO" id="GO:0030729">
    <property type="term" value="F:acetoacetate-CoA ligase activity"/>
    <property type="evidence" value="ECO:0007669"/>
    <property type="project" value="InterPro"/>
</dbReference>
<dbReference type="NCBIfam" id="NF002937">
    <property type="entry name" value="PRK03584.1"/>
    <property type="match status" value="1"/>
</dbReference>
<dbReference type="InterPro" id="IPR020845">
    <property type="entry name" value="AMP-binding_CS"/>
</dbReference>
<keyword evidence="2" id="KW-0436">Ligase</keyword>
<evidence type="ECO:0000256" key="2">
    <source>
        <dbReference type="ARBA" id="ARBA00022598"/>
    </source>
</evidence>
<evidence type="ECO:0008006" key="10">
    <source>
        <dbReference type="Google" id="ProtNLM"/>
    </source>
</evidence>
<dbReference type="InterPro" id="IPR045851">
    <property type="entry name" value="AMP-bd_C_sf"/>
</dbReference>
<dbReference type="GO" id="GO:0005524">
    <property type="term" value="F:ATP binding"/>
    <property type="evidence" value="ECO:0007669"/>
    <property type="project" value="UniProtKB-KW"/>
</dbReference>
<evidence type="ECO:0000256" key="4">
    <source>
        <dbReference type="ARBA" id="ARBA00022840"/>
    </source>
</evidence>
<dbReference type="Pfam" id="PF13193">
    <property type="entry name" value="AMP-binding_C"/>
    <property type="match status" value="1"/>
</dbReference>
<evidence type="ECO:0000259" key="6">
    <source>
        <dbReference type="Pfam" id="PF00501"/>
    </source>
</evidence>
<feature type="domain" description="AMP-dependent synthetase/ligase" evidence="6">
    <location>
        <begin position="130"/>
        <end position="509"/>
    </location>
</feature>
<dbReference type="InterPro" id="IPR032387">
    <property type="entry name" value="ACAS_N"/>
</dbReference>
<dbReference type="AlphaFoldDB" id="A0A7S1CML6"/>
<feature type="region of interest" description="Disordered" evidence="5">
    <location>
        <begin position="1"/>
        <end position="29"/>
    </location>
</feature>
<feature type="compositionally biased region" description="Basic residues" evidence="5">
    <location>
        <begin position="1"/>
        <end position="12"/>
    </location>
</feature>
<evidence type="ECO:0000259" key="7">
    <source>
        <dbReference type="Pfam" id="PF13193"/>
    </source>
</evidence>
<evidence type="ECO:0000256" key="3">
    <source>
        <dbReference type="ARBA" id="ARBA00022741"/>
    </source>
</evidence>
<dbReference type="Pfam" id="PF16177">
    <property type="entry name" value="ACAS_N"/>
    <property type="match status" value="1"/>
</dbReference>
<feature type="domain" description="Acetyl-coenzyme A synthetase N-terminal" evidence="8">
    <location>
        <begin position="67"/>
        <end position="123"/>
    </location>
</feature>
<keyword evidence="4" id="KW-0067">ATP-binding</keyword>
<dbReference type="PROSITE" id="PS00455">
    <property type="entry name" value="AMP_BINDING"/>
    <property type="match status" value="1"/>
</dbReference>
<dbReference type="CDD" id="cd05943">
    <property type="entry name" value="AACS"/>
    <property type="match status" value="1"/>
</dbReference>
<proteinExistence type="inferred from homology"/>
<keyword evidence="3" id="KW-0547">Nucleotide-binding</keyword>
<dbReference type="Gene3D" id="3.40.50.12780">
    <property type="entry name" value="N-terminal domain of ligase-like"/>
    <property type="match status" value="1"/>
</dbReference>
<evidence type="ECO:0000256" key="1">
    <source>
        <dbReference type="ARBA" id="ARBA00006432"/>
    </source>
</evidence>
<dbReference type="Pfam" id="PF00501">
    <property type="entry name" value="AMP-binding"/>
    <property type="match status" value="1"/>
</dbReference>
<dbReference type="PANTHER" id="PTHR42921:SF1">
    <property type="entry name" value="ACETOACETYL-COA SYNTHETASE"/>
    <property type="match status" value="1"/>
</dbReference>
<reference evidence="9" key="1">
    <citation type="submission" date="2021-01" db="EMBL/GenBank/DDBJ databases">
        <authorList>
            <person name="Corre E."/>
            <person name="Pelletier E."/>
            <person name="Niang G."/>
            <person name="Scheremetjew M."/>
            <person name="Finn R."/>
            <person name="Kale V."/>
            <person name="Holt S."/>
            <person name="Cochrane G."/>
            <person name="Meng A."/>
            <person name="Brown T."/>
            <person name="Cohen L."/>
        </authorList>
    </citation>
    <scope>NUCLEOTIDE SEQUENCE</scope>
    <source>
        <strain evidence="9">Ms1</strain>
    </source>
</reference>
<feature type="domain" description="AMP-binding enzyme C-terminal" evidence="7">
    <location>
        <begin position="580"/>
        <end position="651"/>
    </location>
</feature>
<protein>
    <recommendedName>
        <fullName evidence="10">Acetoacetate--CoA ligase</fullName>
    </recommendedName>
</protein>
<dbReference type="PANTHER" id="PTHR42921">
    <property type="entry name" value="ACETOACETYL-COA SYNTHETASE"/>
    <property type="match status" value="1"/>
</dbReference>
<evidence type="ECO:0000313" key="9">
    <source>
        <dbReference type="EMBL" id="CAD8923367.1"/>
    </source>
</evidence>
<dbReference type="InterPro" id="IPR025110">
    <property type="entry name" value="AMP-bd_C"/>
</dbReference>
<gene>
    <name evidence="9" type="ORF">BSP0115_LOCUS16630</name>
</gene>
<evidence type="ECO:0000256" key="5">
    <source>
        <dbReference type="SAM" id="MobiDB-lite"/>
    </source>
</evidence>
<dbReference type="EMBL" id="HBFS01024856">
    <property type="protein sequence ID" value="CAD8923367.1"/>
    <property type="molecule type" value="Transcribed_RNA"/>
</dbReference>
<organism evidence="9">
    <name type="scientific">Bicosoecida sp. CB-2014</name>
    <dbReference type="NCBI Taxonomy" id="1486930"/>
    <lineage>
        <taxon>Eukaryota</taxon>
        <taxon>Sar</taxon>
        <taxon>Stramenopiles</taxon>
        <taxon>Bigyra</taxon>
        <taxon>Opalozoa</taxon>
        <taxon>Bicosoecida</taxon>
    </lineage>
</organism>
<dbReference type="GO" id="GO:0006629">
    <property type="term" value="P:lipid metabolic process"/>
    <property type="evidence" value="ECO:0007669"/>
    <property type="project" value="InterPro"/>
</dbReference>
<dbReference type="InterPro" id="IPR005914">
    <property type="entry name" value="Acac_CoA_synth"/>
</dbReference>
<dbReference type="InterPro" id="IPR000873">
    <property type="entry name" value="AMP-dep_synth/lig_dom"/>
</dbReference>
<name>A0A7S1CML6_9STRA</name>